<dbReference type="InterPro" id="IPR019734">
    <property type="entry name" value="TPR_rpt"/>
</dbReference>
<comment type="subcellular location">
    <subcellularLocation>
        <location evidence="1">Membrane</location>
        <topology evidence="1">Single-pass membrane protein</topology>
    </subcellularLocation>
</comment>
<dbReference type="Gene3D" id="1.25.40.10">
    <property type="entry name" value="Tetratricopeptide repeat domain"/>
    <property type="match status" value="1"/>
</dbReference>
<dbReference type="InterPro" id="IPR011009">
    <property type="entry name" value="Kinase-like_dom_sf"/>
</dbReference>
<gene>
    <name evidence="5" type="ORF">BKA14_002086</name>
</gene>
<dbReference type="EMBL" id="JACHMF010000001">
    <property type="protein sequence ID" value="MBB4691938.1"/>
    <property type="molecule type" value="Genomic_DNA"/>
</dbReference>
<dbReference type="Pfam" id="PF00069">
    <property type="entry name" value="Pkinase"/>
    <property type="match status" value="1"/>
</dbReference>
<evidence type="ECO:0000313" key="6">
    <source>
        <dbReference type="Proteomes" id="UP000542742"/>
    </source>
</evidence>
<dbReference type="CDD" id="cd14014">
    <property type="entry name" value="STKc_PknB_like"/>
    <property type="match status" value="1"/>
</dbReference>
<dbReference type="SMART" id="SM00220">
    <property type="entry name" value="S_TKc"/>
    <property type="match status" value="1"/>
</dbReference>
<dbReference type="InterPro" id="IPR027417">
    <property type="entry name" value="P-loop_NTPase"/>
</dbReference>
<dbReference type="SUPFAM" id="SSF56112">
    <property type="entry name" value="Protein kinase-like (PK-like)"/>
    <property type="match status" value="1"/>
</dbReference>
<dbReference type="GO" id="GO:0005524">
    <property type="term" value="F:ATP binding"/>
    <property type="evidence" value="ECO:0007669"/>
    <property type="project" value="InterPro"/>
</dbReference>
<evidence type="ECO:0000256" key="1">
    <source>
        <dbReference type="ARBA" id="ARBA00004167"/>
    </source>
</evidence>
<dbReference type="Pfam" id="PF00990">
    <property type="entry name" value="GGDEF"/>
    <property type="match status" value="1"/>
</dbReference>
<dbReference type="PANTHER" id="PTHR45138">
    <property type="entry name" value="REGULATORY COMPONENTS OF SENSORY TRANSDUCTION SYSTEM"/>
    <property type="match status" value="1"/>
</dbReference>
<dbReference type="InterPro" id="IPR000160">
    <property type="entry name" value="GGDEF_dom"/>
</dbReference>
<dbReference type="SUPFAM" id="SSF55781">
    <property type="entry name" value="GAF domain-like"/>
    <property type="match status" value="2"/>
</dbReference>
<dbReference type="FunFam" id="3.30.70.270:FF:000001">
    <property type="entry name" value="Diguanylate cyclase domain protein"/>
    <property type="match status" value="1"/>
</dbReference>
<dbReference type="SUPFAM" id="SSF48452">
    <property type="entry name" value="TPR-like"/>
    <property type="match status" value="1"/>
</dbReference>
<dbReference type="InterPro" id="IPR041664">
    <property type="entry name" value="AAA_16"/>
</dbReference>
<keyword evidence="2" id="KW-0802">TPR repeat</keyword>
<dbReference type="RefSeq" id="WP_184950703.1">
    <property type="nucleotide sequence ID" value="NZ_BOMC01000004.1"/>
</dbReference>
<evidence type="ECO:0000313" key="5">
    <source>
        <dbReference type="EMBL" id="MBB4691938.1"/>
    </source>
</evidence>
<dbReference type="Gene3D" id="3.30.70.270">
    <property type="match status" value="1"/>
</dbReference>
<dbReference type="PROSITE" id="PS00108">
    <property type="entry name" value="PROTEIN_KINASE_ST"/>
    <property type="match status" value="1"/>
</dbReference>
<comment type="caution">
    <text evidence="5">The sequence shown here is derived from an EMBL/GenBank/DDBJ whole genome shotgun (WGS) entry which is preliminary data.</text>
</comment>
<dbReference type="InterPro" id="IPR003018">
    <property type="entry name" value="GAF"/>
</dbReference>
<evidence type="ECO:0000259" key="3">
    <source>
        <dbReference type="PROSITE" id="PS50011"/>
    </source>
</evidence>
<dbReference type="SMART" id="SM00267">
    <property type="entry name" value="GGDEF"/>
    <property type="match status" value="1"/>
</dbReference>
<dbReference type="SUPFAM" id="SSF52540">
    <property type="entry name" value="P-loop containing nucleoside triphosphate hydrolases"/>
    <property type="match status" value="1"/>
</dbReference>
<dbReference type="GO" id="GO:0043709">
    <property type="term" value="P:cell adhesion involved in single-species biofilm formation"/>
    <property type="evidence" value="ECO:0007669"/>
    <property type="project" value="TreeGrafter"/>
</dbReference>
<dbReference type="InterPro" id="IPR029016">
    <property type="entry name" value="GAF-like_dom_sf"/>
</dbReference>
<dbReference type="PROSITE" id="PS50887">
    <property type="entry name" value="GGDEF"/>
    <property type="match status" value="1"/>
</dbReference>
<feature type="domain" description="Protein kinase" evidence="3">
    <location>
        <begin position="15"/>
        <end position="268"/>
    </location>
</feature>
<evidence type="ECO:0000256" key="2">
    <source>
        <dbReference type="PROSITE-ProRule" id="PRU00339"/>
    </source>
</evidence>
<dbReference type="PANTHER" id="PTHR45138:SF9">
    <property type="entry name" value="DIGUANYLATE CYCLASE DGCM-RELATED"/>
    <property type="match status" value="1"/>
</dbReference>
<dbReference type="InterPro" id="IPR043128">
    <property type="entry name" value="Rev_trsase/Diguanyl_cyclase"/>
</dbReference>
<dbReference type="GO" id="GO:0052621">
    <property type="term" value="F:diguanylate cyclase activity"/>
    <property type="evidence" value="ECO:0007669"/>
    <property type="project" value="TreeGrafter"/>
</dbReference>
<dbReference type="Gene3D" id="1.10.510.10">
    <property type="entry name" value="Transferase(Phosphotransferase) domain 1"/>
    <property type="match status" value="1"/>
</dbReference>
<dbReference type="Gene3D" id="3.30.450.40">
    <property type="match status" value="2"/>
</dbReference>
<dbReference type="InterPro" id="IPR000719">
    <property type="entry name" value="Prot_kinase_dom"/>
</dbReference>
<dbReference type="InterPro" id="IPR008271">
    <property type="entry name" value="Ser/Thr_kinase_AS"/>
</dbReference>
<name>A0A7W7CRH7_9ACTN</name>
<feature type="domain" description="GGDEF" evidence="4">
    <location>
        <begin position="1579"/>
        <end position="1711"/>
    </location>
</feature>
<dbReference type="NCBIfam" id="TIGR00254">
    <property type="entry name" value="GGDEF"/>
    <property type="match status" value="1"/>
</dbReference>
<reference evidence="5 6" key="1">
    <citation type="submission" date="2020-08" db="EMBL/GenBank/DDBJ databases">
        <title>Sequencing the genomes of 1000 actinobacteria strains.</title>
        <authorList>
            <person name="Klenk H.-P."/>
        </authorList>
    </citation>
    <scope>NUCLEOTIDE SEQUENCE [LARGE SCALE GENOMIC DNA]</scope>
    <source>
        <strain evidence="5 6">DSM 45518</strain>
    </source>
</reference>
<dbReference type="PROSITE" id="PS50005">
    <property type="entry name" value="TPR"/>
    <property type="match status" value="1"/>
</dbReference>
<dbReference type="PROSITE" id="PS50011">
    <property type="entry name" value="PROTEIN_KINASE_DOM"/>
    <property type="match status" value="1"/>
</dbReference>
<dbReference type="SMART" id="SM00065">
    <property type="entry name" value="GAF"/>
    <property type="match status" value="1"/>
</dbReference>
<protein>
    <submittedName>
        <fullName evidence="5">Diguanylate cyclase (GGDEF)-like protein</fullName>
    </submittedName>
</protein>
<dbReference type="InterPro" id="IPR011990">
    <property type="entry name" value="TPR-like_helical_dom_sf"/>
</dbReference>
<proteinExistence type="predicted"/>
<accession>A0A7W7CRH7</accession>
<dbReference type="GO" id="GO:0004672">
    <property type="term" value="F:protein kinase activity"/>
    <property type="evidence" value="ECO:0007669"/>
    <property type="project" value="InterPro"/>
</dbReference>
<evidence type="ECO:0000259" key="4">
    <source>
        <dbReference type="PROSITE" id="PS50887"/>
    </source>
</evidence>
<keyword evidence="6" id="KW-1185">Reference proteome</keyword>
<dbReference type="GO" id="GO:0005886">
    <property type="term" value="C:plasma membrane"/>
    <property type="evidence" value="ECO:0007669"/>
    <property type="project" value="TreeGrafter"/>
</dbReference>
<dbReference type="InterPro" id="IPR029787">
    <property type="entry name" value="Nucleotide_cyclase"/>
</dbReference>
<dbReference type="GO" id="GO:1902201">
    <property type="term" value="P:negative regulation of bacterial-type flagellum-dependent cell motility"/>
    <property type="evidence" value="ECO:0007669"/>
    <property type="project" value="TreeGrafter"/>
</dbReference>
<dbReference type="SUPFAM" id="SSF55073">
    <property type="entry name" value="Nucleotide cyclase"/>
    <property type="match status" value="1"/>
</dbReference>
<dbReference type="Pfam" id="PF13191">
    <property type="entry name" value="AAA_16"/>
    <property type="match status" value="1"/>
</dbReference>
<dbReference type="InterPro" id="IPR050469">
    <property type="entry name" value="Diguanylate_Cyclase"/>
</dbReference>
<dbReference type="CDD" id="cd01949">
    <property type="entry name" value="GGDEF"/>
    <property type="match status" value="1"/>
</dbReference>
<feature type="repeat" description="TPR" evidence="2">
    <location>
        <begin position="725"/>
        <end position="758"/>
    </location>
</feature>
<dbReference type="Proteomes" id="UP000542742">
    <property type="component" value="Unassembled WGS sequence"/>
</dbReference>
<dbReference type="Pfam" id="PF13185">
    <property type="entry name" value="GAF_2"/>
    <property type="match status" value="1"/>
</dbReference>
<sequence>MTRTAASRAATLTGFDVQAELGRGAFTTVHRIEHEGRRYALKRPTGPAGDDVLVSFQREAALLACVDDPGVARIFAAGRYRGDPALVLEHLPGGSLADLLGGGPLGPERVVELGAQLARGLAAAHRVGLVHRDVKPGNIMVAPGHPAKLIDFGLAQLGDGAGAAHDQAVGTFLYSSPEQSGMLKRPVDGRSDLYSLGVVLFECLTGRLPFEASDVGELLRRHAVAAPPDIAVLCPAADPALIAVIDRLLAKDPDDRYPDAGALLADLRNAPGGAAAAGPAAARWPLAGRETEREQLARRWRSARDGHGGVLRIRGPAGSGRSRLAEEVADQAAGCPVLFAAADPDAPLPMAALRSAIDGYLQSVRWLPAPGRATAEQHLREAAAAAGPALAARLSPRLAEIIGAVPEEGRDELVLAAAAAFLGDLARRAGGLVLVLDDAHWLSPATREVLDRLGPDLPGLPLLVVLTEPAGEPGPDVAADTVLDCEPLGRAAVDELIASRLPGARVTAELTGHVADRTGGNPFAVVAYLWRLIDAGLLSPLWGEWWFDEAGARALPAAEDVRDLLASRLADLPGDVREVLVPAAVAGARFRNETLIAAGLAEDQVVAAVAAALDRRVLETRTGGAYAFIHPLLREQLLATVPAERQQRLHAAVADALEAQPAALRDAEHVYAVARHHQRAGDRVPAGRRRRSALAAGLAALDDQAPQEALSYLREAVDGDPAPPTAVLHPLAVAYLRAGRIDESLATIRRAIAGEPDRRARARLLTTEIEAHHTVWHDTEALNAASRALGELRRPLPARGPALVLTTLGIALAGAFVRRTGRGSGTATGRRREDLAALAAVLDAGGYAAAIGLRLREALLLTMRALYAVNRLGPCPEYVRVYALAGYVTTVVKLRGVGGRCLDRAARTAAGLGDPGLGAYVEWMRGCAMLFGGQDDGTAWAETVSRNLRWYRPAQMLVGHSAIGLRRVLRGYVQDARSEYERGLSVLADPADALGTSFSMLGVLIPAIQGRPGDAATVLADMRAACPPGTATVAQRVNVVVAAACAAVEEGEFGDRFDAVVAEFHALGLRNRDLMQHHKWFYAFQSHGRMAQLRLATDEQRPAALARARAAVAQLRRVRRSSPLLNCSYLIGEAALALMRGDAAACIEWTDKAERIARRFDSPIVHFEVARFRARAFRQLGPAAESDRHARWALALAGQYGWELRRRQVRAEFGADDGGATGRRTVVGRRSDGGRSRRLEALQEVGAAAATVLDPRQMARVTLDEMLRILGAERALFFLLDEAGEPVPYAGRGASGADLTETTAYGTTLVRRVADEGEALVLTGTEQGAALGSQSAVVHGLRSILVVPVRFKGRTLGVLYLDSRMARGIFTADDVEVLIAMSSHLATSLETARAAQLQLAVQTARQQQAFAETLRASLAELSSIHDPAQLLRQLFATLSTQLGATAGCLLGAGDTGIMAVSGTAPAELLGTRPDVAVPGPAPVLVDDANLRTAVVLAVPLQHREGRAGVALLGGDGFDDTARKVAAALAFQGMAAYDNARLFSRVQELATTDELTGQHNRRHFYAIAGALVEAAARGGRSLAAVMLDIDKFKGINDTYGHGVGDEVIREVANRVRAGIRHSDVLGRYGGEEFAVVLPDHGDDSPAELAERMRAGVAGTPVPTRAGPIPVTISVGVALLAAQDTLDQVLARADHALYQAKETGRNRVVLAQGLSRN</sequence>
<organism evidence="5 6">
    <name type="scientific">Paractinoplanes abujensis</name>
    <dbReference type="NCBI Taxonomy" id="882441"/>
    <lineage>
        <taxon>Bacteria</taxon>
        <taxon>Bacillati</taxon>
        <taxon>Actinomycetota</taxon>
        <taxon>Actinomycetes</taxon>
        <taxon>Micromonosporales</taxon>
        <taxon>Micromonosporaceae</taxon>
        <taxon>Paractinoplanes</taxon>
    </lineage>
</organism>
<dbReference type="Pfam" id="PF14559">
    <property type="entry name" value="TPR_19"/>
    <property type="match status" value="1"/>
</dbReference>